<keyword evidence="11" id="KW-1185">Reference proteome</keyword>
<evidence type="ECO:0000256" key="1">
    <source>
        <dbReference type="ARBA" id="ARBA00004162"/>
    </source>
</evidence>
<comment type="subcellular location">
    <subcellularLocation>
        <location evidence="1">Cell membrane</location>
        <topology evidence="1">Single-pass membrane protein</topology>
    </subcellularLocation>
</comment>
<name>A0A914YGD4_9BILA</name>
<dbReference type="Gene3D" id="3.80.10.10">
    <property type="entry name" value="Ribonuclease Inhibitor"/>
    <property type="match status" value="1"/>
</dbReference>
<dbReference type="PANTHER" id="PTHR46473">
    <property type="entry name" value="GH08155P"/>
    <property type="match status" value="1"/>
</dbReference>
<dbReference type="PANTHER" id="PTHR46473:SF10">
    <property type="entry name" value="LD45603P-RELATED"/>
    <property type="match status" value="1"/>
</dbReference>
<dbReference type="InterPro" id="IPR032675">
    <property type="entry name" value="LRR_dom_sf"/>
</dbReference>
<proteinExistence type="predicted"/>
<dbReference type="Pfam" id="PF13855">
    <property type="entry name" value="LRR_8"/>
    <property type="match status" value="1"/>
</dbReference>
<accession>A0A914YGD4</accession>
<sequence length="132" mass="15093">MNIGILRVIGCSHLKSLMYDRYSTLSAVSSSLQILDLSNNSLSFESQDERHAFSHLSDLKVLNLSYNKIEETNILIDALEYLKNLKSLYLNNNRELKFNGNGFPASLQQLEFLDLSYCHVFEPTDVIFNNLV</sequence>
<evidence type="ECO:0000256" key="2">
    <source>
        <dbReference type="ARBA" id="ARBA00022448"/>
    </source>
</evidence>
<keyword evidence="2" id="KW-0813">Transport</keyword>
<dbReference type="Proteomes" id="UP000887577">
    <property type="component" value="Unplaced"/>
</dbReference>
<keyword evidence="9" id="KW-1015">Disulfide bond</keyword>
<keyword evidence="3" id="KW-1003">Cell membrane</keyword>
<protein>
    <submittedName>
        <fullName evidence="12">Uncharacterized protein</fullName>
    </submittedName>
</protein>
<evidence type="ECO:0000256" key="10">
    <source>
        <dbReference type="ARBA" id="ARBA00023303"/>
    </source>
</evidence>
<evidence type="ECO:0000313" key="11">
    <source>
        <dbReference type="Proteomes" id="UP000887577"/>
    </source>
</evidence>
<dbReference type="AlphaFoldDB" id="A0A914YGD4"/>
<keyword evidence="8" id="KW-0472">Membrane</keyword>
<keyword evidence="5" id="KW-0732">Signal</keyword>
<evidence type="ECO:0000256" key="5">
    <source>
        <dbReference type="ARBA" id="ARBA00022729"/>
    </source>
</evidence>
<dbReference type="SUPFAM" id="SSF52058">
    <property type="entry name" value="L domain-like"/>
    <property type="match status" value="1"/>
</dbReference>
<evidence type="ECO:0000256" key="9">
    <source>
        <dbReference type="ARBA" id="ARBA00023157"/>
    </source>
</evidence>
<keyword evidence="6" id="KW-1133">Transmembrane helix</keyword>
<dbReference type="InterPro" id="IPR051432">
    <property type="entry name" value="KCNMA1_auxiliary"/>
</dbReference>
<dbReference type="WBParaSite" id="PSU_v2.g16396.t1">
    <property type="protein sequence ID" value="PSU_v2.g16396.t1"/>
    <property type="gene ID" value="PSU_v2.g16396"/>
</dbReference>
<organism evidence="11 12">
    <name type="scientific">Panagrolaimus superbus</name>
    <dbReference type="NCBI Taxonomy" id="310955"/>
    <lineage>
        <taxon>Eukaryota</taxon>
        <taxon>Metazoa</taxon>
        <taxon>Ecdysozoa</taxon>
        <taxon>Nematoda</taxon>
        <taxon>Chromadorea</taxon>
        <taxon>Rhabditida</taxon>
        <taxon>Tylenchina</taxon>
        <taxon>Panagrolaimomorpha</taxon>
        <taxon>Panagrolaimoidea</taxon>
        <taxon>Panagrolaimidae</taxon>
        <taxon>Panagrolaimus</taxon>
    </lineage>
</organism>
<evidence type="ECO:0000256" key="8">
    <source>
        <dbReference type="ARBA" id="ARBA00023136"/>
    </source>
</evidence>
<keyword evidence="4" id="KW-0812">Transmembrane</keyword>
<evidence type="ECO:0000256" key="7">
    <source>
        <dbReference type="ARBA" id="ARBA00023065"/>
    </source>
</evidence>
<reference evidence="12" key="1">
    <citation type="submission" date="2022-11" db="UniProtKB">
        <authorList>
            <consortium name="WormBaseParasite"/>
        </authorList>
    </citation>
    <scope>IDENTIFICATION</scope>
</reference>
<dbReference type="PROSITE" id="PS51450">
    <property type="entry name" value="LRR"/>
    <property type="match status" value="1"/>
</dbReference>
<evidence type="ECO:0000313" key="12">
    <source>
        <dbReference type="WBParaSite" id="PSU_v2.g16396.t1"/>
    </source>
</evidence>
<keyword evidence="10" id="KW-0407">Ion channel</keyword>
<keyword evidence="7" id="KW-0406">Ion transport</keyword>
<evidence type="ECO:0000256" key="4">
    <source>
        <dbReference type="ARBA" id="ARBA00022692"/>
    </source>
</evidence>
<dbReference type="GO" id="GO:0005886">
    <property type="term" value="C:plasma membrane"/>
    <property type="evidence" value="ECO:0007669"/>
    <property type="project" value="UniProtKB-SubCell"/>
</dbReference>
<dbReference type="PRINTS" id="PR00019">
    <property type="entry name" value="LEURICHRPT"/>
</dbReference>
<dbReference type="GO" id="GO:0034220">
    <property type="term" value="P:monoatomic ion transmembrane transport"/>
    <property type="evidence" value="ECO:0007669"/>
    <property type="project" value="UniProtKB-KW"/>
</dbReference>
<dbReference type="InterPro" id="IPR001611">
    <property type="entry name" value="Leu-rich_rpt"/>
</dbReference>
<evidence type="ECO:0000256" key="6">
    <source>
        <dbReference type="ARBA" id="ARBA00022989"/>
    </source>
</evidence>
<evidence type="ECO:0000256" key="3">
    <source>
        <dbReference type="ARBA" id="ARBA00022475"/>
    </source>
</evidence>